<feature type="compositionally biased region" description="Basic residues" evidence="1">
    <location>
        <begin position="25"/>
        <end position="35"/>
    </location>
</feature>
<evidence type="ECO:0000313" key="2">
    <source>
        <dbReference type="EMBL" id="EEB34658.1"/>
    </source>
</evidence>
<proteinExistence type="predicted"/>
<evidence type="ECO:0000313" key="3">
    <source>
        <dbReference type="Proteomes" id="UP000003676"/>
    </source>
</evidence>
<organism evidence="2 3">
    <name type="scientific">Desulfovibrio piger ATCC 29098</name>
    <dbReference type="NCBI Taxonomy" id="411464"/>
    <lineage>
        <taxon>Bacteria</taxon>
        <taxon>Pseudomonadati</taxon>
        <taxon>Thermodesulfobacteriota</taxon>
        <taxon>Desulfovibrionia</taxon>
        <taxon>Desulfovibrionales</taxon>
        <taxon>Desulfovibrionaceae</taxon>
        <taxon>Desulfovibrio</taxon>
    </lineage>
</organism>
<evidence type="ECO:0000256" key="1">
    <source>
        <dbReference type="SAM" id="MobiDB-lite"/>
    </source>
</evidence>
<name>B6WQS9_9BACT</name>
<feature type="region of interest" description="Disordered" evidence="1">
    <location>
        <begin position="1"/>
        <end position="69"/>
    </location>
</feature>
<feature type="non-terminal residue" evidence="2">
    <location>
        <position position="69"/>
    </location>
</feature>
<feature type="compositionally biased region" description="Low complexity" evidence="1">
    <location>
        <begin position="8"/>
        <end position="24"/>
    </location>
</feature>
<dbReference type="HOGENOM" id="CLU_2781716_0_0_7"/>
<sequence length="69" mass="6962">MTQENTPAVSDAAASSDVAEATPTPKRRTTRRSSRAKTAPATEETATLTTSPATDTAQAAADNGDAQAA</sequence>
<reference evidence="2 3" key="1">
    <citation type="submission" date="2008-10" db="EMBL/GenBank/DDBJ databases">
        <title>Draft genome sequence of Desulvovibrio piger (ATCC 29098).</title>
        <authorList>
            <person name="Sudarsanam P."/>
            <person name="Ley R."/>
            <person name="Guruge J."/>
            <person name="Turnbaugh P.J."/>
            <person name="Mahowald M."/>
            <person name="Liep D."/>
            <person name="Gordon J."/>
        </authorList>
    </citation>
    <scope>NUCLEOTIDE SEQUENCE [LARGE SCALE GENOMIC DNA]</scope>
    <source>
        <strain evidence="2 3">ATCC 29098</strain>
    </source>
</reference>
<protein>
    <submittedName>
        <fullName evidence="2">Uncharacterized protein</fullName>
    </submittedName>
</protein>
<accession>B6WQS9</accession>
<dbReference type="RefSeq" id="WP_006004257.1">
    <property type="nucleotide sequence ID" value="NZ_DS996353.1"/>
</dbReference>
<dbReference type="EMBL" id="ABXU01000020">
    <property type="protein sequence ID" value="EEB34658.1"/>
    <property type="molecule type" value="Genomic_DNA"/>
</dbReference>
<feature type="compositionally biased region" description="Low complexity" evidence="1">
    <location>
        <begin position="36"/>
        <end position="69"/>
    </location>
</feature>
<reference evidence="2 3" key="2">
    <citation type="submission" date="2008-10" db="EMBL/GenBank/DDBJ databases">
        <authorList>
            <person name="Fulton L."/>
            <person name="Clifton S."/>
            <person name="Fulton B."/>
            <person name="Xu J."/>
            <person name="Minx P."/>
            <person name="Pepin K.H."/>
            <person name="Johnson M."/>
            <person name="Bhonagiri V."/>
            <person name="Nash W.E."/>
            <person name="Mardis E.R."/>
            <person name="Wilson R.K."/>
        </authorList>
    </citation>
    <scope>NUCLEOTIDE SEQUENCE [LARGE SCALE GENOMIC DNA]</scope>
    <source>
        <strain evidence="2 3">ATCC 29098</strain>
    </source>
</reference>
<comment type="caution">
    <text evidence="2">The sequence shown here is derived from an EMBL/GenBank/DDBJ whole genome shotgun (WGS) entry which is preliminary data.</text>
</comment>
<dbReference type="AlphaFoldDB" id="B6WQS9"/>
<dbReference type="Proteomes" id="UP000003676">
    <property type="component" value="Unassembled WGS sequence"/>
</dbReference>
<gene>
    <name evidence="2" type="ORF">DESPIG_00408</name>
</gene>